<dbReference type="SUPFAM" id="SSF52200">
    <property type="entry name" value="Toll/Interleukin receptor TIR domain"/>
    <property type="match status" value="1"/>
</dbReference>
<evidence type="ECO:0000259" key="2">
    <source>
        <dbReference type="PROSITE" id="PS50104"/>
    </source>
</evidence>
<feature type="domain" description="TIR" evidence="2">
    <location>
        <begin position="10"/>
        <end position="137"/>
    </location>
</feature>
<evidence type="ECO:0000313" key="4">
    <source>
        <dbReference type="Proteomes" id="UP000796761"/>
    </source>
</evidence>
<accession>A0A8K1LJK2</accession>
<dbReference type="GO" id="GO:0007165">
    <property type="term" value="P:signal transduction"/>
    <property type="evidence" value="ECO:0007669"/>
    <property type="project" value="InterPro"/>
</dbReference>
<protein>
    <recommendedName>
        <fullName evidence="2">TIR domain-containing protein</fullName>
    </recommendedName>
</protein>
<dbReference type="OrthoDB" id="6160824at2759"/>
<feature type="region of interest" description="Disordered" evidence="1">
    <location>
        <begin position="144"/>
        <end position="167"/>
    </location>
</feature>
<dbReference type="PROSITE" id="PS50104">
    <property type="entry name" value="TIR"/>
    <property type="match status" value="1"/>
</dbReference>
<evidence type="ECO:0000313" key="3">
    <source>
        <dbReference type="EMBL" id="TRZ16217.1"/>
    </source>
</evidence>
<proteinExistence type="predicted"/>
<dbReference type="EMBL" id="SWJQ01000325">
    <property type="protein sequence ID" value="TRZ16217.1"/>
    <property type="molecule type" value="Genomic_DNA"/>
</dbReference>
<reference evidence="3" key="1">
    <citation type="submission" date="2019-04" db="EMBL/GenBank/DDBJ databases">
        <title>Genome assembly of Zosterops borbonicus 15179.</title>
        <authorList>
            <person name="Leroy T."/>
            <person name="Anselmetti Y."/>
            <person name="Tilak M.-K."/>
            <person name="Nabholz B."/>
        </authorList>
    </citation>
    <scope>NUCLEOTIDE SEQUENCE</scope>
    <source>
        <strain evidence="3">HGM_15179</strain>
        <tissue evidence="3">Muscle</tissue>
    </source>
</reference>
<organism evidence="3 4">
    <name type="scientific">Zosterops borbonicus</name>
    <dbReference type="NCBI Taxonomy" id="364589"/>
    <lineage>
        <taxon>Eukaryota</taxon>
        <taxon>Metazoa</taxon>
        <taxon>Chordata</taxon>
        <taxon>Craniata</taxon>
        <taxon>Vertebrata</taxon>
        <taxon>Euteleostomi</taxon>
        <taxon>Archelosauria</taxon>
        <taxon>Archosauria</taxon>
        <taxon>Dinosauria</taxon>
        <taxon>Saurischia</taxon>
        <taxon>Theropoda</taxon>
        <taxon>Coelurosauria</taxon>
        <taxon>Aves</taxon>
        <taxon>Neognathae</taxon>
        <taxon>Neoaves</taxon>
        <taxon>Telluraves</taxon>
        <taxon>Australaves</taxon>
        <taxon>Passeriformes</taxon>
        <taxon>Sylvioidea</taxon>
        <taxon>Zosteropidae</taxon>
        <taxon>Zosterops</taxon>
    </lineage>
</organism>
<gene>
    <name evidence="3" type="ORF">HGM15179_010896</name>
</gene>
<dbReference type="Pfam" id="PF13676">
    <property type="entry name" value="TIR_2"/>
    <property type="match status" value="1"/>
</dbReference>
<dbReference type="Proteomes" id="UP000796761">
    <property type="component" value="Unassembled WGS sequence"/>
</dbReference>
<sequence>MSPGGGTASPPYDFSLWYLPEDEPAASRIAQRLRQEGFRGFTEHQDRVAGTSLILTALEAIEASRVAILLLSARSIGDPWCQRVCQWSLFCHIHQRGPRVVPVCLGVTREQVLPVLRHLVLLEYQNELFFQRLLNCLRSRPGRGAGRVPPQRDLRDPQGGAGSGPTV</sequence>
<dbReference type="AlphaFoldDB" id="A0A8K1LJK2"/>
<dbReference type="InterPro" id="IPR035897">
    <property type="entry name" value="Toll_tir_struct_dom_sf"/>
</dbReference>
<comment type="caution">
    <text evidence="3">The sequence shown here is derived from an EMBL/GenBank/DDBJ whole genome shotgun (WGS) entry which is preliminary data.</text>
</comment>
<keyword evidence="4" id="KW-1185">Reference proteome</keyword>
<dbReference type="Gene3D" id="3.40.50.10140">
    <property type="entry name" value="Toll/interleukin-1 receptor homology (TIR) domain"/>
    <property type="match status" value="1"/>
</dbReference>
<evidence type="ECO:0000256" key="1">
    <source>
        <dbReference type="SAM" id="MobiDB-lite"/>
    </source>
</evidence>
<name>A0A8K1LJK2_9PASS</name>
<dbReference type="InterPro" id="IPR000157">
    <property type="entry name" value="TIR_dom"/>
</dbReference>